<feature type="transmembrane region" description="Helical" evidence="1">
    <location>
        <begin position="84"/>
        <end position="110"/>
    </location>
</feature>
<dbReference type="HOGENOM" id="CLU_1932662_0_0_1"/>
<keyword evidence="3" id="KW-1185">Reference proteome</keyword>
<gene>
    <name evidence="2" type="ORF">M408DRAFT_21019</name>
</gene>
<dbReference type="OrthoDB" id="100006at2759"/>
<evidence type="ECO:0000256" key="1">
    <source>
        <dbReference type="SAM" id="Phobius"/>
    </source>
</evidence>
<reference evidence="3" key="2">
    <citation type="submission" date="2015-01" db="EMBL/GenBank/DDBJ databases">
        <title>Evolutionary Origins and Diversification of the Mycorrhizal Mutualists.</title>
        <authorList>
            <consortium name="DOE Joint Genome Institute"/>
            <consortium name="Mycorrhizal Genomics Consortium"/>
            <person name="Kohler A."/>
            <person name="Kuo A."/>
            <person name="Nagy L.G."/>
            <person name="Floudas D."/>
            <person name="Copeland A."/>
            <person name="Barry K.W."/>
            <person name="Cichocki N."/>
            <person name="Veneault-Fourrey C."/>
            <person name="LaButti K."/>
            <person name="Lindquist E.A."/>
            <person name="Lipzen A."/>
            <person name="Lundell T."/>
            <person name="Morin E."/>
            <person name="Murat C."/>
            <person name="Riley R."/>
            <person name="Ohm R."/>
            <person name="Sun H."/>
            <person name="Tunlid A."/>
            <person name="Henrissat B."/>
            <person name="Grigoriev I.V."/>
            <person name="Hibbett D.S."/>
            <person name="Martin F."/>
        </authorList>
    </citation>
    <scope>NUCLEOTIDE SEQUENCE [LARGE SCALE GENOMIC DNA]</scope>
    <source>
        <strain evidence="3">MAFF 305830</strain>
    </source>
</reference>
<evidence type="ECO:0000313" key="3">
    <source>
        <dbReference type="Proteomes" id="UP000054097"/>
    </source>
</evidence>
<dbReference type="Proteomes" id="UP000054097">
    <property type="component" value="Unassembled WGS sequence"/>
</dbReference>
<protein>
    <submittedName>
        <fullName evidence="2">Uncharacterized protein</fullName>
    </submittedName>
</protein>
<reference evidence="2 3" key="1">
    <citation type="submission" date="2014-04" db="EMBL/GenBank/DDBJ databases">
        <authorList>
            <consortium name="DOE Joint Genome Institute"/>
            <person name="Kuo A."/>
            <person name="Zuccaro A."/>
            <person name="Kohler A."/>
            <person name="Nagy L.G."/>
            <person name="Floudas D."/>
            <person name="Copeland A."/>
            <person name="Barry K.W."/>
            <person name="Cichocki N."/>
            <person name="Veneault-Fourrey C."/>
            <person name="LaButti K."/>
            <person name="Lindquist E.A."/>
            <person name="Lipzen A."/>
            <person name="Lundell T."/>
            <person name="Morin E."/>
            <person name="Murat C."/>
            <person name="Sun H."/>
            <person name="Tunlid A."/>
            <person name="Henrissat B."/>
            <person name="Grigoriev I.V."/>
            <person name="Hibbett D.S."/>
            <person name="Martin F."/>
            <person name="Nordberg H.P."/>
            <person name="Cantor M.N."/>
            <person name="Hua S.X."/>
        </authorList>
    </citation>
    <scope>NUCLEOTIDE SEQUENCE [LARGE SCALE GENOMIC DNA]</scope>
    <source>
        <strain evidence="2 3">MAFF 305830</strain>
    </source>
</reference>
<dbReference type="EMBL" id="KN824281">
    <property type="protein sequence ID" value="KIM31807.1"/>
    <property type="molecule type" value="Genomic_DNA"/>
</dbReference>
<keyword evidence="1" id="KW-0812">Transmembrane</keyword>
<name>A0A0C2XS95_SERVB</name>
<feature type="transmembrane region" description="Helical" evidence="1">
    <location>
        <begin position="37"/>
        <end position="63"/>
    </location>
</feature>
<dbReference type="AlphaFoldDB" id="A0A0C2XS95"/>
<accession>A0A0C2XS95</accession>
<sequence length="131" mass="14681">MTSIFTIDEYNDMWQMLPGGVQILARHRYSQPEARGVLAVSIAAIVSILAILSLFIAIGVSFLKCWRNPPEKADCRQTFIKSHAGIYFLCMLVTTLTFTIGFMLSIVWAVQDEINFGPFCTLQAVLKQFGN</sequence>
<keyword evidence="1" id="KW-1133">Transmembrane helix</keyword>
<organism evidence="2 3">
    <name type="scientific">Serendipita vermifera MAFF 305830</name>
    <dbReference type="NCBI Taxonomy" id="933852"/>
    <lineage>
        <taxon>Eukaryota</taxon>
        <taxon>Fungi</taxon>
        <taxon>Dikarya</taxon>
        <taxon>Basidiomycota</taxon>
        <taxon>Agaricomycotina</taxon>
        <taxon>Agaricomycetes</taxon>
        <taxon>Sebacinales</taxon>
        <taxon>Serendipitaceae</taxon>
        <taxon>Serendipita</taxon>
    </lineage>
</organism>
<keyword evidence="1" id="KW-0472">Membrane</keyword>
<proteinExistence type="predicted"/>
<evidence type="ECO:0000313" key="2">
    <source>
        <dbReference type="EMBL" id="KIM31807.1"/>
    </source>
</evidence>
<feature type="non-terminal residue" evidence="2">
    <location>
        <position position="131"/>
    </location>
</feature>